<proteinExistence type="predicted"/>
<dbReference type="PROSITE" id="PS51671">
    <property type="entry name" value="ACT"/>
    <property type="match status" value="1"/>
</dbReference>
<dbReference type="PANTHER" id="PTHR42951">
    <property type="entry name" value="METALLO-BETA-LACTAMASE DOMAIN-CONTAINING"/>
    <property type="match status" value="1"/>
</dbReference>
<dbReference type="InterPro" id="IPR050855">
    <property type="entry name" value="NDM-1-like"/>
</dbReference>
<keyword evidence="3" id="KW-1185">Reference proteome</keyword>
<dbReference type="Proteomes" id="UP001168423">
    <property type="component" value="Unassembled WGS sequence"/>
</dbReference>
<evidence type="ECO:0000313" key="2">
    <source>
        <dbReference type="EMBL" id="MDN7013417.1"/>
    </source>
</evidence>
<dbReference type="RefSeq" id="WP_301678012.1">
    <property type="nucleotide sequence ID" value="NZ_VCYI01000013.1"/>
</dbReference>
<accession>A0ABT8M488</accession>
<dbReference type="InterPro" id="IPR002912">
    <property type="entry name" value="ACT_dom"/>
</dbReference>
<comment type="caution">
    <text evidence="2">The sequence shown here is derived from an EMBL/GenBank/DDBJ whole genome shotgun (WGS) entry which is preliminary data.</text>
</comment>
<organism evidence="2 3">
    <name type="scientific">Methanoculleus methanifontis</name>
    <dbReference type="NCBI Taxonomy" id="2584086"/>
    <lineage>
        <taxon>Archaea</taxon>
        <taxon>Methanobacteriati</taxon>
        <taxon>Methanobacteriota</taxon>
        <taxon>Stenosarchaea group</taxon>
        <taxon>Methanomicrobia</taxon>
        <taxon>Methanomicrobiales</taxon>
        <taxon>Methanomicrobiaceae</taxon>
        <taxon>Methanoculleus</taxon>
    </lineage>
</organism>
<name>A0ABT8M488_9EURY</name>
<reference evidence="2" key="1">
    <citation type="submission" date="2019-05" db="EMBL/GenBank/DDBJ databases">
        <title>Isolation and characterization of methanogens from the cold seep sediment at Four-Way Closure Ridge.</title>
        <authorList>
            <person name="You Y.-T."/>
            <person name="Chen S.-C."/>
            <person name="Zhang W.-L."/>
            <person name="Lai M.-C."/>
        </authorList>
    </citation>
    <scope>NUCLEOTIDE SEQUENCE</scope>
    <source>
        <strain evidence="2">FWC-SCC3</strain>
    </source>
</reference>
<feature type="domain" description="ACT" evidence="1">
    <location>
        <begin position="5"/>
        <end position="78"/>
    </location>
</feature>
<dbReference type="InterPro" id="IPR045865">
    <property type="entry name" value="ACT-like_dom_sf"/>
</dbReference>
<dbReference type="InterPro" id="IPR001279">
    <property type="entry name" value="Metallo-B-lactamas"/>
</dbReference>
<evidence type="ECO:0000259" key="1">
    <source>
        <dbReference type="PROSITE" id="PS51671"/>
    </source>
</evidence>
<dbReference type="Gene3D" id="3.60.15.10">
    <property type="entry name" value="Ribonuclease Z/Hydroxyacylglutathione hydrolase-like"/>
    <property type="match status" value="1"/>
</dbReference>
<dbReference type="SUPFAM" id="SSF56281">
    <property type="entry name" value="Metallo-hydrolase/oxidoreductase"/>
    <property type="match status" value="1"/>
</dbReference>
<dbReference type="InterPro" id="IPR036866">
    <property type="entry name" value="RibonucZ/Hydroxyglut_hydro"/>
</dbReference>
<evidence type="ECO:0000313" key="3">
    <source>
        <dbReference type="Proteomes" id="UP001168423"/>
    </source>
</evidence>
<sequence length="505" mass="56798">MNKYSFVARMPDKPGALHRAAEIVKSYTGNIIRIQYDRRIDPATVFFEVTATPESYSRMKEDLHAIGYLQESLPTLGFLKFSVYLPHEPGSLFDLLTYITGTGANIAYIDFDDRRSDPGRVTISLNVNETAIVESLLDRLKSRYRLEILEYDTTGEKLDDTVFYVRFAQAVRGLIGTAEDEFLLSLLQDVNHIVQELNSLGQDPKEVFEWILCTGRTLRNTTGEGFYADVQRISLADDVEVFCFQMPGGGNIFLLRAPDETVMIDTGYGIYHEDAVRMFQHYGLGDPGKIRRIYITHADADHCGAGGFFEAKAYTHTGSLEIIRRANRAYGSRSESSILEEVYTTVINLFSHFTPPEDPEVFAPERTGMRSIFPVIARFTVHDLEFEVLESLGGHMHGQVYLFCPTHGIIFTADTLINFASLDEARKRYNSLADFLVTSVNVDSDCAKRERKALLELIRDMDEELTPAGRRCLVACGHGAVSVLEDGRLEAIGPVERYRAKEAEG</sequence>
<dbReference type="EMBL" id="VCYI01000013">
    <property type="protein sequence ID" value="MDN7013417.1"/>
    <property type="molecule type" value="Genomic_DNA"/>
</dbReference>
<dbReference type="SUPFAM" id="SSF55021">
    <property type="entry name" value="ACT-like"/>
    <property type="match status" value="1"/>
</dbReference>
<protein>
    <submittedName>
        <fullName evidence="2">MBL fold metallo-hydrolase</fullName>
    </submittedName>
</protein>
<gene>
    <name evidence="2" type="ORF">FGW20_10275</name>
</gene>
<dbReference type="SMART" id="SM00849">
    <property type="entry name" value="Lactamase_B"/>
    <property type="match status" value="1"/>
</dbReference>
<dbReference type="Pfam" id="PF00753">
    <property type="entry name" value="Lactamase_B"/>
    <property type="match status" value="1"/>
</dbReference>